<evidence type="ECO:0000256" key="2">
    <source>
        <dbReference type="ARBA" id="ARBA00007441"/>
    </source>
</evidence>
<evidence type="ECO:0000256" key="3">
    <source>
        <dbReference type="ARBA" id="ARBA00022576"/>
    </source>
</evidence>
<evidence type="ECO:0000313" key="8">
    <source>
        <dbReference type="Proteomes" id="UP000199312"/>
    </source>
</evidence>
<dbReference type="Proteomes" id="UP000199312">
    <property type="component" value="Unassembled WGS sequence"/>
</dbReference>
<evidence type="ECO:0000259" key="6">
    <source>
        <dbReference type="Pfam" id="PF00155"/>
    </source>
</evidence>
<keyword evidence="8" id="KW-1185">Reference proteome</keyword>
<proteinExistence type="inferred from homology"/>
<dbReference type="GO" id="GO:0030170">
    <property type="term" value="F:pyridoxal phosphate binding"/>
    <property type="evidence" value="ECO:0007669"/>
    <property type="project" value="InterPro"/>
</dbReference>
<dbReference type="EMBL" id="FOZP01000002">
    <property type="protein sequence ID" value="SFS43458.1"/>
    <property type="molecule type" value="Genomic_DNA"/>
</dbReference>
<reference evidence="8" key="1">
    <citation type="submission" date="2016-10" db="EMBL/GenBank/DDBJ databases">
        <authorList>
            <person name="Varghese N."/>
            <person name="Submissions S."/>
        </authorList>
    </citation>
    <scope>NUCLEOTIDE SEQUENCE [LARGE SCALE GENOMIC DNA]</scope>
    <source>
        <strain evidence="8">DSM 24450</strain>
    </source>
</reference>
<dbReference type="InterPro" id="IPR051326">
    <property type="entry name" value="Kynurenine-oxoglutarate_AT"/>
</dbReference>
<dbReference type="NCBIfam" id="NF009079">
    <property type="entry name" value="PRK12414.1"/>
    <property type="match status" value="1"/>
</dbReference>
<dbReference type="RefSeq" id="WP_090224010.1">
    <property type="nucleotide sequence ID" value="NZ_FOZP01000002.1"/>
</dbReference>
<comment type="cofactor">
    <cofactor evidence="1">
        <name>pyridoxal 5'-phosphate</name>
        <dbReference type="ChEBI" id="CHEBI:597326"/>
    </cofactor>
</comment>
<evidence type="ECO:0000256" key="5">
    <source>
        <dbReference type="ARBA" id="ARBA00022898"/>
    </source>
</evidence>
<keyword evidence="3 7" id="KW-0032">Aminotransferase</keyword>
<dbReference type="PANTHER" id="PTHR43807">
    <property type="entry name" value="FI04487P"/>
    <property type="match status" value="1"/>
</dbReference>
<dbReference type="AlphaFoldDB" id="A0A1I6PTS7"/>
<evidence type="ECO:0000256" key="1">
    <source>
        <dbReference type="ARBA" id="ARBA00001933"/>
    </source>
</evidence>
<comment type="similarity">
    <text evidence="2">Belongs to the class-I pyridoxal-phosphate-dependent aminotransferase family.</text>
</comment>
<keyword evidence="5" id="KW-0663">Pyridoxal phosphate</keyword>
<gene>
    <name evidence="7" type="ORF">SAMN04488006_1343</name>
</gene>
<name>A0A1I6PTS7_9FLAO</name>
<evidence type="ECO:0000256" key="4">
    <source>
        <dbReference type="ARBA" id="ARBA00022679"/>
    </source>
</evidence>
<dbReference type="GO" id="GO:0005737">
    <property type="term" value="C:cytoplasm"/>
    <property type="evidence" value="ECO:0007669"/>
    <property type="project" value="TreeGrafter"/>
</dbReference>
<evidence type="ECO:0000313" key="7">
    <source>
        <dbReference type="EMBL" id="SFS43458.1"/>
    </source>
</evidence>
<organism evidence="7 8">
    <name type="scientific">Lutibacter maritimus</name>
    <dbReference type="NCBI Taxonomy" id="593133"/>
    <lineage>
        <taxon>Bacteria</taxon>
        <taxon>Pseudomonadati</taxon>
        <taxon>Bacteroidota</taxon>
        <taxon>Flavobacteriia</taxon>
        <taxon>Flavobacteriales</taxon>
        <taxon>Flavobacteriaceae</taxon>
        <taxon>Lutibacter</taxon>
    </lineage>
</organism>
<dbReference type="SUPFAM" id="SSF53383">
    <property type="entry name" value="PLP-dependent transferases"/>
    <property type="match status" value="1"/>
</dbReference>
<accession>A0A1I6PTS7</accession>
<dbReference type="PANTHER" id="PTHR43807:SF20">
    <property type="entry name" value="FI04487P"/>
    <property type="match status" value="1"/>
</dbReference>
<dbReference type="Pfam" id="PF00155">
    <property type="entry name" value="Aminotran_1_2"/>
    <property type="match status" value="1"/>
</dbReference>
<dbReference type="CDD" id="cd00609">
    <property type="entry name" value="AAT_like"/>
    <property type="match status" value="1"/>
</dbReference>
<dbReference type="InterPro" id="IPR015422">
    <property type="entry name" value="PyrdxlP-dep_Trfase_small"/>
</dbReference>
<dbReference type="InterPro" id="IPR015421">
    <property type="entry name" value="PyrdxlP-dep_Trfase_major"/>
</dbReference>
<dbReference type="STRING" id="593133.SAMN04488006_1343"/>
<dbReference type="InterPro" id="IPR015424">
    <property type="entry name" value="PyrdxlP-dep_Trfase"/>
</dbReference>
<dbReference type="OrthoDB" id="9802328at2"/>
<feature type="domain" description="Aminotransferase class I/classII large" evidence="6">
    <location>
        <begin position="32"/>
        <end position="380"/>
    </location>
</feature>
<dbReference type="FunFam" id="3.40.640.10:FF:000033">
    <property type="entry name" value="Aspartate aminotransferase"/>
    <property type="match status" value="1"/>
</dbReference>
<keyword evidence="4 7" id="KW-0808">Transferase</keyword>
<dbReference type="Gene3D" id="3.90.1150.10">
    <property type="entry name" value="Aspartate Aminotransferase, domain 1"/>
    <property type="match status" value="1"/>
</dbReference>
<dbReference type="InterPro" id="IPR004839">
    <property type="entry name" value="Aminotransferase_I/II_large"/>
</dbReference>
<dbReference type="Gene3D" id="3.40.640.10">
    <property type="entry name" value="Type I PLP-dependent aspartate aminotransferase-like (Major domain)"/>
    <property type="match status" value="1"/>
</dbReference>
<sequence length="385" mass="43475">MPSYTNTFVSKLPEVPTSIFSVMSTLAIKHNALNLSQGFPNFESDSKLIEAVNKAMNDGKNQYAPMPGVFSLRKAIATKMENLYGVSYNPETEITITAGATQAIFTAIAATIKKDDEVIIFKPAYDSYEPTIQLFGGKTIAVQLNPEDFKIDWKLVKGLISDKTKMIIINTPHNPSGRILTKQDMLQLETLLKNTNIILLSDEVYEHIIFDGEQHQSAALFPALAERAFITASFGKTFHNTGWKVGYCLAPKELMDEFRKVHQFNVFSVNHPTQVALAEHLKTPNNYLELNSFYQQKRDLFLSLIKDSKFEFIPSKGTYFQLLNFKNITDESDYDFAVRLTQEQKIAAIPISVFNQHKLDTKVLRFCFAKTDETLKQAASILNSI</sequence>
<dbReference type="GO" id="GO:0016212">
    <property type="term" value="F:kynurenine-oxoglutarate transaminase activity"/>
    <property type="evidence" value="ECO:0007669"/>
    <property type="project" value="TreeGrafter"/>
</dbReference>
<protein>
    <submittedName>
        <fullName evidence="7">Methionine aminotransferase</fullName>
    </submittedName>
</protein>
<dbReference type="NCBIfam" id="NF006569">
    <property type="entry name" value="PRK09082.1"/>
    <property type="match status" value="1"/>
</dbReference>